<evidence type="ECO:0000313" key="1">
    <source>
        <dbReference type="EMBL" id="UZD22679.1"/>
    </source>
</evidence>
<dbReference type="Pfam" id="PF13970">
    <property type="entry name" value="DUF4221"/>
    <property type="match status" value="1"/>
</dbReference>
<accession>A0ABY6MI71</accession>
<dbReference type="InterPro" id="IPR025316">
    <property type="entry name" value="DUF4221"/>
</dbReference>
<protein>
    <submittedName>
        <fullName evidence="1">DUF4221 domain-containing protein</fullName>
    </submittedName>
</protein>
<evidence type="ECO:0000313" key="2">
    <source>
        <dbReference type="Proteomes" id="UP001163156"/>
    </source>
</evidence>
<name>A0ABY6MI71_9BACT</name>
<keyword evidence="2" id="KW-1185">Reference proteome</keyword>
<organism evidence="1 2">
    <name type="scientific">Algoriphagus halophytocola</name>
    <dbReference type="NCBI Taxonomy" id="2991499"/>
    <lineage>
        <taxon>Bacteria</taxon>
        <taxon>Pseudomonadati</taxon>
        <taxon>Bacteroidota</taxon>
        <taxon>Cytophagia</taxon>
        <taxon>Cytophagales</taxon>
        <taxon>Cyclobacteriaceae</taxon>
        <taxon>Algoriphagus</taxon>
    </lineage>
</organism>
<gene>
    <name evidence="1" type="ORF">OM944_18760</name>
</gene>
<reference evidence="1" key="1">
    <citation type="submission" date="2022-10" db="EMBL/GenBank/DDBJ databases">
        <title>Algoriphagus sp. a novel bacteria isolate from halophytes salicornia europaea.</title>
        <authorList>
            <person name="Peng Y."/>
            <person name="Jiang L."/>
            <person name="Lee J."/>
        </authorList>
    </citation>
    <scope>NUCLEOTIDE SEQUENCE</scope>
    <source>
        <strain evidence="1">TR-M5</strain>
    </source>
</reference>
<dbReference type="PROSITE" id="PS51257">
    <property type="entry name" value="PROKAR_LIPOPROTEIN"/>
    <property type="match status" value="1"/>
</dbReference>
<proteinExistence type="predicted"/>
<dbReference type="RefSeq" id="WP_264809201.1">
    <property type="nucleotide sequence ID" value="NZ_CP110226.1"/>
</dbReference>
<sequence length="356" mass="41375">MRFYILGFWVILNITFTSCTNKKDKELQELHAETDSIIFQLNKSSSNSPGIYFRSYKNSLVLYNRNTNSLDFYSRSKGLEMRVNLPSDGPYRIQRFTGFDILKERIFVADQMSLLEMDFNGNVVNKYSKLQDSEGLAVTPNFAGVNKSILIDGKLIFTGFNFLDLGRGSFDEVPLLYSLDLASGELTRYLNYPDDLPIVSSDYYFSQNTIVQNDRVLLNYAPNQVYGYKEEWQEFEARSLSYTPVSEFRGDIKLNADSKEHLKTNSIYRALISDPYRNCYYRIYSTPFDPNGINNRKITHLLVLNSNLELEKEFILPKGLSHFGYFLNEVGLYFVNSNYNELHEDEMKYTKVYPLD</sequence>
<dbReference type="EMBL" id="CP110226">
    <property type="protein sequence ID" value="UZD22679.1"/>
    <property type="molecule type" value="Genomic_DNA"/>
</dbReference>
<dbReference type="Proteomes" id="UP001163156">
    <property type="component" value="Chromosome"/>
</dbReference>